<dbReference type="Gene3D" id="1.20.1260.10">
    <property type="match status" value="1"/>
</dbReference>
<feature type="coiled-coil region" evidence="1">
    <location>
        <begin position="66"/>
        <end position="93"/>
    </location>
</feature>
<dbReference type="SUPFAM" id="SSF47240">
    <property type="entry name" value="Ferritin-like"/>
    <property type="match status" value="1"/>
</dbReference>
<dbReference type="CDD" id="cd07909">
    <property type="entry name" value="YciF"/>
    <property type="match status" value="1"/>
</dbReference>
<dbReference type="InterPro" id="IPR047114">
    <property type="entry name" value="YciF"/>
</dbReference>
<dbReference type="EMBL" id="JX649876">
    <property type="protein sequence ID" value="AGC71551.1"/>
    <property type="molecule type" value="Genomic_DNA"/>
</dbReference>
<proteinExistence type="predicted"/>
<organism evidence="2">
    <name type="scientific">uncultured bacterium A1Q1_fos_517</name>
    <dbReference type="NCBI Taxonomy" id="1256582"/>
    <lineage>
        <taxon>Bacteria</taxon>
        <taxon>environmental samples</taxon>
    </lineage>
</organism>
<protein>
    <submittedName>
        <fullName evidence="2">Uncharacterized protein</fullName>
    </submittedName>
</protein>
<dbReference type="PANTHER" id="PTHR30565:SF9">
    <property type="entry name" value="PROTEIN YCIF"/>
    <property type="match status" value="1"/>
</dbReference>
<name>L7VW32_9BACT</name>
<reference evidence="2" key="1">
    <citation type="submission" date="2012-09" db="EMBL/GenBank/DDBJ databases">
        <title>Metagenomic Characterization of a Microbial Community in Wastewater Detects High Levels of Antibiotic Resistance.</title>
        <authorList>
            <person name="Abrams M."/>
            <person name="Caldwell A."/>
            <person name="Vandaei E."/>
            <person name="Lee W."/>
            <person name="Perrott J."/>
            <person name="Khan S.Y."/>
            <person name="Ta J."/>
            <person name="Romero D."/>
            <person name="Nguyen V."/>
            <person name="Pourmand N."/>
            <person name="Ouverney C.C."/>
        </authorList>
    </citation>
    <scope>NUCLEOTIDE SEQUENCE</scope>
</reference>
<keyword evidence="1" id="KW-0175">Coiled coil</keyword>
<dbReference type="InterPro" id="IPR012347">
    <property type="entry name" value="Ferritin-like"/>
</dbReference>
<dbReference type="AlphaFoldDB" id="L7VW32"/>
<dbReference type="PANTHER" id="PTHR30565">
    <property type="entry name" value="PROTEIN YCIF"/>
    <property type="match status" value="1"/>
</dbReference>
<dbReference type="Pfam" id="PF05974">
    <property type="entry name" value="DUF892"/>
    <property type="match status" value="1"/>
</dbReference>
<dbReference type="InterPro" id="IPR009078">
    <property type="entry name" value="Ferritin-like_SF"/>
</dbReference>
<sequence length="207" mass="21839">MAPGLQYGMSAGNPAGLLANCAKGNLMSKNLKDAFLDELKDAYDGEKQLSRALPKMAKAANHPDLAAAFEAHLEETKGQIEKLEQVFELLGEKPRGKHCDGIAGILEEGKSILEEDFEPETMDACLIAGGQRAEHYEMAAYGTLVAWAETLGETQAAKILNTILDQEKAADKKLSALAESGINSAAATAEEMAETAGSGKGSKSARA</sequence>
<accession>L7VW32</accession>
<dbReference type="InterPro" id="IPR010287">
    <property type="entry name" value="DUF892_YciF-like"/>
</dbReference>
<evidence type="ECO:0000313" key="2">
    <source>
        <dbReference type="EMBL" id="AGC71551.1"/>
    </source>
</evidence>
<evidence type="ECO:0000256" key="1">
    <source>
        <dbReference type="SAM" id="Coils"/>
    </source>
</evidence>